<comment type="caution">
    <text evidence="2">The sequence shown here is derived from an EMBL/GenBank/DDBJ whole genome shotgun (WGS) entry which is preliminary data.</text>
</comment>
<proteinExistence type="predicted"/>
<keyword evidence="3" id="KW-1185">Reference proteome</keyword>
<keyword evidence="1" id="KW-0732">Signal</keyword>
<dbReference type="AlphaFoldDB" id="A0A6I4T0M0"/>
<reference evidence="2 3" key="1">
    <citation type="submission" date="2019-12" db="EMBL/GenBank/DDBJ databases">
        <title>Genomic-based taxomic classification of the family Erythrobacteraceae.</title>
        <authorList>
            <person name="Xu L."/>
        </authorList>
    </citation>
    <scope>NUCLEOTIDE SEQUENCE [LARGE SCALE GENOMIC DNA]</scope>
    <source>
        <strain evidence="2 3">LMG 29518</strain>
    </source>
</reference>
<feature type="chain" id="PRO_5026227662" evidence="1">
    <location>
        <begin position="24"/>
        <end position="119"/>
    </location>
</feature>
<evidence type="ECO:0000256" key="1">
    <source>
        <dbReference type="SAM" id="SignalP"/>
    </source>
</evidence>
<dbReference type="OrthoDB" id="7509105at2"/>
<accession>A0A6I4T0M0</accession>
<evidence type="ECO:0000313" key="2">
    <source>
        <dbReference type="EMBL" id="MXO64654.1"/>
    </source>
</evidence>
<feature type="signal peptide" evidence="1">
    <location>
        <begin position="1"/>
        <end position="23"/>
    </location>
</feature>
<dbReference type="EMBL" id="WTYT01000001">
    <property type="protein sequence ID" value="MXO64654.1"/>
    <property type="molecule type" value="Genomic_DNA"/>
</dbReference>
<organism evidence="2 3">
    <name type="scientific">Altericroceibacterium endophyticum</name>
    <dbReference type="NCBI Taxonomy" id="1808508"/>
    <lineage>
        <taxon>Bacteria</taxon>
        <taxon>Pseudomonadati</taxon>
        <taxon>Pseudomonadota</taxon>
        <taxon>Alphaproteobacteria</taxon>
        <taxon>Sphingomonadales</taxon>
        <taxon>Erythrobacteraceae</taxon>
        <taxon>Altericroceibacterium</taxon>
    </lineage>
</organism>
<keyword evidence="2" id="KW-0251">Elongation factor</keyword>
<gene>
    <name evidence="2" type="ORF">GRI91_02675</name>
</gene>
<sequence length="119" mass="13035">MKTLPSLFLTCGLCIAAAAPVAASPISALERGRYVCETPGDAAGPAGRHEPDKDFRILGASRYVSDEGSGTYLRTGKKVIFTSGPRRGETYETQRSNRFLRQLDNEGRATRLRCIYHGR</sequence>
<keyword evidence="2" id="KW-0648">Protein biosynthesis</keyword>
<protein>
    <submittedName>
        <fullName evidence="2">Elongation factor P</fullName>
    </submittedName>
</protein>
<dbReference type="RefSeq" id="WP_160735060.1">
    <property type="nucleotide sequence ID" value="NZ_WTYT01000001.1"/>
</dbReference>
<dbReference type="Proteomes" id="UP000438476">
    <property type="component" value="Unassembled WGS sequence"/>
</dbReference>
<dbReference type="GO" id="GO:0003746">
    <property type="term" value="F:translation elongation factor activity"/>
    <property type="evidence" value="ECO:0007669"/>
    <property type="project" value="UniProtKB-KW"/>
</dbReference>
<name>A0A6I4T0M0_9SPHN</name>
<evidence type="ECO:0000313" key="3">
    <source>
        <dbReference type="Proteomes" id="UP000438476"/>
    </source>
</evidence>